<dbReference type="Proteomes" id="UP000499080">
    <property type="component" value="Unassembled WGS sequence"/>
</dbReference>
<keyword evidence="2" id="KW-1185">Reference proteome</keyword>
<reference evidence="1 2" key="1">
    <citation type="journal article" date="2019" name="Sci. Rep.">
        <title>Orb-weaving spider Araneus ventricosus genome elucidates the spidroin gene catalogue.</title>
        <authorList>
            <person name="Kono N."/>
            <person name="Nakamura H."/>
            <person name="Ohtoshi R."/>
            <person name="Moran D.A.P."/>
            <person name="Shinohara A."/>
            <person name="Yoshida Y."/>
            <person name="Fujiwara M."/>
            <person name="Mori M."/>
            <person name="Tomita M."/>
            <person name="Arakawa K."/>
        </authorList>
    </citation>
    <scope>NUCLEOTIDE SEQUENCE [LARGE SCALE GENOMIC DNA]</scope>
</reference>
<proteinExistence type="predicted"/>
<dbReference type="AlphaFoldDB" id="A0A4Y2M8Z3"/>
<organism evidence="1 2">
    <name type="scientific">Araneus ventricosus</name>
    <name type="common">Orbweaver spider</name>
    <name type="synonym">Epeira ventricosa</name>
    <dbReference type="NCBI Taxonomy" id="182803"/>
    <lineage>
        <taxon>Eukaryota</taxon>
        <taxon>Metazoa</taxon>
        <taxon>Ecdysozoa</taxon>
        <taxon>Arthropoda</taxon>
        <taxon>Chelicerata</taxon>
        <taxon>Arachnida</taxon>
        <taxon>Araneae</taxon>
        <taxon>Araneomorphae</taxon>
        <taxon>Entelegynae</taxon>
        <taxon>Araneoidea</taxon>
        <taxon>Araneidae</taxon>
        <taxon>Araneus</taxon>
    </lineage>
</organism>
<dbReference type="GO" id="GO:0003676">
    <property type="term" value="F:nucleic acid binding"/>
    <property type="evidence" value="ECO:0007669"/>
    <property type="project" value="InterPro"/>
</dbReference>
<name>A0A4Y2M8Z3_ARAVE</name>
<sequence length="96" mass="11462">MLRDGVILLHDNTHNARKTQELLRKFKWEDWSHQSTAQVRHSKHLYGTRFSSNSAIETIVENWLNGQGRDFYKARLNKFTLRSDKCLNIFRDDVEK</sequence>
<gene>
    <name evidence="1" type="ORF">AVEN_212141_1</name>
</gene>
<dbReference type="Gene3D" id="3.30.420.10">
    <property type="entry name" value="Ribonuclease H-like superfamily/Ribonuclease H"/>
    <property type="match status" value="1"/>
</dbReference>
<accession>A0A4Y2M8Z3</accession>
<protein>
    <recommendedName>
        <fullName evidence="3">Mariner Mos1 transposase</fullName>
    </recommendedName>
</protein>
<dbReference type="EMBL" id="BGPR01007008">
    <property type="protein sequence ID" value="GBN23551.1"/>
    <property type="molecule type" value="Genomic_DNA"/>
</dbReference>
<evidence type="ECO:0008006" key="3">
    <source>
        <dbReference type="Google" id="ProtNLM"/>
    </source>
</evidence>
<dbReference type="InterPro" id="IPR036397">
    <property type="entry name" value="RNaseH_sf"/>
</dbReference>
<evidence type="ECO:0000313" key="1">
    <source>
        <dbReference type="EMBL" id="GBN23551.1"/>
    </source>
</evidence>
<evidence type="ECO:0000313" key="2">
    <source>
        <dbReference type="Proteomes" id="UP000499080"/>
    </source>
</evidence>
<comment type="caution">
    <text evidence="1">The sequence shown here is derived from an EMBL/GenBank/DDBJ whole genome shotgun (WGS) entry which is preliminary data.</text>
</comment>